<feature type="domain" description="Fe2OG dioxygenase" evidence="7">
    <location>
        <begin position="207"/>
        <end position="309"/>
    </location>
</feature>
<accession>A0AAD8I3N9</accession>
<proteinExistence type="inferred from homology"/>
<keyword evidence="4 6" id="KW-0560">Oxidoreductase</keyword>
<dbReference type="PANTHER" id="PTHR10209:SF751">
    <property type="entry name" value="OS06G0255100 PROTEIN"/>
    <property type="match status" value="1"/>
</dbReference>
<evidence type="ECO:0000256" key="5">
    <source>
        <dbReference type="ARBA" id="ARBA00023004"/>
    </source>
</evidence>
<dbReference type="SUPFAM" id="SSF51197">
    <property type="entry name" value="Clavaminate synthase-like"/>
    <property type="match status" value="1"/>
</dbReference>
<sequence length="379" mass="41981">MKASPLVSKNQLLEEIKQFDESKVGVKGLVDAGIKSIPRIFHQPPENFTDPCCVTQTLDIPVIDLAAADRSVIVRQVKEASSTVGFFQIINHGIPLSLMDDVILAIKAFNELKPDLKSQYYCRQSSEKGVLYYGSSLHLNESEGASWNDTLVVALGPEPAESYYVPEVCRKAVAEWDKATKKLGDVLLGLMSEGLGLKKQALEKMCMEARIMAGNYYPYCPEPDLTVGLKSHTDPFTLTLLLCNQIPGLQVKVQGHEWANLVAQPGALVVNVGDVLQIISYDKYKSVEHRVLANSLKEPRISIAVFFNPAAANDAETYGPLPEIISPDEPARYRNFNLLEFKQHIRNEVGAKSLINKCKFDPEFAKISNENSIGTTRSR</sequence>
<dbReference type="Gene3D" id="2.60.120.330">
    <property type="entry name" value="B-lactam Antibiotic, Isopenicillin N Synthase, Chain"/>
    <property type="match status" value="1"/>
</dbReference>
<dbReference type="Proteomes" id="UP001237642">
    <property type="component" value="Unassembled WGS sequence"/>
</dbReference>
<dbReference type="InterPro" id="IPR027443">
    <property type="entry name" value="IPNS-like_sf"/>
</dbReference>
<dbReference type="Pfam" id="PF14226">
    <property type="entry name" value="DIOX_N"/>
    <property type="match status" value="1"/>
</dbReference>
<keyword evidence="9" id="KW-1185">Reference proteome</keyword>
<evidence type="ECO:0000256" key="4">
    <source>
        <dbReference type="ARBA" id="ARBA00023002"/>
    </source>
</evidence>
<comment type="caution">
    <text evidence="8">The sequence shown here is derived from an EMBL/GenBank/DDBJ whole genome shotgun (WGS) entry which is preliminary data.</text>
</comment>
<evidence type="ECO:0000256" key="2">
    <source>
        <dbReference type="ARBA" id="ARBA00022723"/>
    </source>
</evidence>
<dbReference type="GO" id="GO:0046872">
    <property type="term" value="F:metal ion binding"/>
    <property type="evidence" value="ECO:0007669"/>
    <property type="project" value="UniProtKB-KW"/>
</dbReference>
<keyword evidence="3" id="KW-0847">Vitamin C</keyword>
<dbReference type="GO" id="GO:0051213">
    <property type="term" value="F:dioxygenase activity"/>
    <property type="evidence" value="ECO:0007669"/>
    <property type="project" value="UniProtKB-ARBA"/>
</dbReference>
<dbReference type="EMBL" id="JAUIZM010000006">
    <property type="protein sequence ID" value="KAK1378041.1"/>
    <property type="molecule type" value="Genomic_DNA"/>
</dbReference>
<dbReference type="InterPro" id="IPR026992">
    <property type="entry name" value="DIOX_N"/>
</dbReference>
<comment type="similarity">
    <text evidence="1 6">Belongs to the iron/ascorbate-dependent oxidoreductase family.</text>
</comment>
<organism evidence="8 9">
    <name type="scientific">Heracleum sosnowskyi</name>
    <dbReference type="NCBI Taxonomy" id="360622"/>
    <lineage>
        <taxon>Eukaryota</taxon>
        <taxon>Viridiplantae</taxon>
        <taxon>Streptophyta</taxon>
        <taxon>Embryophyta</taxon>
        <taxon>Tracheophyta</taxon>
        <taxon>Spermatophyta</taxon>
        <taxon>Magnoliopsida</taxon>
        <taxon>eudicotyledons</taxon>
        <taxon>Gunneridae</taxon>
        <taxon>Pentapetalae</taxon>
        <taxon>asterids</taxon>
        <taxon>campanulids</taxon>
        <taxon>Apiales</taxon>
        <taxon>Apiaceae</taxon>
        <taxon>Apioideae</taxon>
        <taxon>apioid superclade</taxon>
        <taxon>Tordylieae</taxon>
        <taxon>Tordyliinae</taxon>
        <taxon>Heracleum</taxon>
    </lineage>
</organism>
<dbReference type="InterPro" id="IPR044861">
    <property type="entry name" value="IPNS-like_FE2OG_OXY"/>
</dbReference>
<keyword evidence="2 6" id="KW-0479">Metal-binding</keyword>
<evidence type="ECO:0000313" key="9">
    <source>
        <dbReference type="Proteomes" id="UP001237642"/>
    </source>
</evidence>
<reference evidence="8" key="2">
    <citation type="submission" date="2023-05" db="EMBL/GenBank/DDBJ databases">
        <authorList>
            <person name="Schelkunov M.I."/>
        </authorList>
    </citation>
    <scope>NUCLEOTIDE SEQUENCE</scope>
    <source>
        <strain evidence="8">Hsosn_3</strain>
        <tissue evidence="8">Leaf</tissue>
    </source>
</reference>
<evidence type="ECO:0000256" key="6">
    <source>
        <dbReference type="RuleBase" id="RU003682"/>
    </source>
</evidence>
<gene>
    <name evidence="8" type="ORF">POM88_024785</name>
</gene>
<dbReference type="Pfam" id="PF03171">
    <property type="entry name" value="2OG-FeII_Oxy"/>
    <property type="match status" value="1"/>
</dbReference>
<dbReference type="InterPro" id="IPR005123">
    <property type="entry name" value="Oxoglu/Fe-dep_dioxygenase_dom"/>
</dbReference>
<dbReference type="GO" id="GO:0016705">
    <property type="term" value="F:oxidoreductase activity, acting on paired donors, with incorporation or reduction of molecular oxygen"/>
    <property type="evidence" value="ECO:0007669"/>
    <property type="project" value="UniProtKB-ARBA"/>
</dbReference>
<keyword evidence="5 6" id="KW-0408">Iron</keyword>
<dbReference type="GO" id="GO:0031418">
    <property type="term" value="F:L-ascorbic acid binding"/>
    <property type="evidence" value="ECO:0007669"/>
    <property type="project" value="UniProtKB-KW"/>
</dbReference>
<reference evidence="8" key="1">
    <citation type="submission" date="2023-02" db="EMBL/GenBank/DDBJ databases">
        <title>Genome of toxic invasive species Heracleum sosnowskyi carries increased number of genes despite the absence of recent whole-genome duplications.</title>
        <authorList>
            <person name="Schelkunov M."/>
            <person name="Shtratnikova V."/>
            <person name="Makarenko M."/>
            <person name="Klepikova A."/>
            <person name="Omelchenko D."/>
            <person name="Novikova G."/>
            <person name="Obukhova E."/>
            <person name="Bogdanov V."/>
            <person name="Penin A."/>
            <person name="Logacheva M."/>
        </authorList>
    </citation>
    <scope>NUCLEOTIDE SEQUENCE</scope>
    <source>
        <strain evidence="8">Hsosn_3</strain>
        <tissue evidence="8">Leaf</tissue>
    </source>
</reference>
<dbReference type="AlphaFoldDB" id="A0AAD8I3N9"/>
<name>A0AAD8I3N9_9APIA</name>
<evidence type="ECO:0000313" key="8">
    <source>
        <dbReference type="EMBL" id="KAK1378041.1"/>
    </source>
</evidence>
<protein>
    <submittedName>
        <fullName evidence="8">1-aminocyclopropane-1-carboxylate oxidase-like</fullName>
    </submittedName>
</protein>
<evidence type="ECO:0000256" key="3">
    <source>
        <dbReference type="ARBA" id="ARBA00022896"/>
    </source>
</evidence>
<dbReference type="PANTHER" id="PTHR10209">
    <property type="entry name" value="OXIDOREDUCTASE, 2OG-FE II OXYGENASE FAMILY PROTEIN"/>
    <property type="match status" value="1"/>
</dbReference>
<evidence type="ECO:0000256" key="1">
    <source>
        <dbReference type="ARBA" id="ARBA00008056"/>
    </source>
</evidence>
<dbReference type="PROSITE" id="PS51471">
    <property type="entry name" value="FE2OG_OXY"/>
    <property type="match status" value="1"/>
</dbReference>
<evidence type="ECO:0000259" key="7">
    <source>
        <dbReference type="PROSITE" id="PS51471"/>
    </source>
</evidence>
<dbReference type="FunFam" id="2.60.120.330:FF:000005">
    <property type="entry name" value="1-aminocyclopropane-1-carboxylate oxidase homolog 1"/>
    <property type="match status" value="1"/>
</dbReference>